<organism evidence="2 3">
    <name type="scientific">Enterococcus sulfureus ATCC 49903</name>
    <dbReference type="NCBI Taxonomy" id="1140003"/>
    <lineage>
        <taxon>Bacteria</taxon>
        <taxon>Bacillati</taxon>
        <taxon>Bacillota</taxon>
        <taxon>Bacilli</taxon>
        <taxon>Lactobacillales</taxon>
        <taxon>Enterococcaceae</taxon>
        <taxon>Enterococcus</taxon>
    </lineage>
</organism>
<dbReference type="EMBL" id="ASWO01000001">
    <property type="protein sequence ID" value="EOT87456.1"/>
    <property type="molecule type" value="Genomic_DNA"/>
</dbReference>
<feature type="transmembrane region" description="Helical" evidence="1">
    <location>
        <begin position="12"/>
        <end position="28"/>
    </location>
</feature>
<dbReference type="PATRIC" id="fig|1140003.3.peg.513"/>
<proteinExistence type="predicted"/>
<evidence type="ECO:0000313" key="2">
    <source>
        <dbReference type="EMBL" id="EOT87456.1"/>
    </source>
</evidence>
<keyword evidence="1" id="KW-0812">Transmembrane</keyword>
<dbReference type="RefSeq" id="WP_016185010.1">
    <property type="nucleotide sequence ID" value="NZ_ASWO01000001.1"/>
</dbReference>
<dbReference type="STRING" id="1140003.OMY_00519"/>
<keyword evidence="1" id="KW-1133">Transmembrane helix</keyword>
<sequence>MGKNWNYRYTKYVWLCAAILFLINYFRTDRQSNLLFFSLFILMGIVSIYDTKKNND</sequence>
<keyword evidence="3" id="KW-1185">Reference proteome</keyword>
<comment type="caution">
    <text evidence="2">The sequence shown here is derived from an EMBL/GenBank/DDBJ whole genome shotgun (WGS) entry which is preliminary data.</text>
</comment>
<accession>S0KUR6</accession>
<name>S0KUR6_9ENTE</name>
<reference evidence="2 3" key="1">
    <citation type="submission" date="2013-03" db="EMBL/GenBank/DDBJ databases">
        <title>The Genome Sequence of Enterococcus sulfureus ATCC_49903 (PacBio/Illumina hybrid assembly).</title>
        <authorList>
            <consortium name="The Broad Institute Genomics Platform"/>
            <consortium name="The Broad Institute Genome Sequencing Center for Infectious Disease"/>
            <person name="Earl A."/>
            <person name="Russ C."/>
            <person name="Gilmore M."/>
            <person name="Surin D."/>
            <person name="Walker B."/>
            <person name="Young S."/>
            <person name="Zeng Q."/>
            <person name="Gargeya S."/>
            <person name="Fitzgerald M."/>
            <person name="Haas B."/>
            <person name="Abouelleil A."/>
            <person name="Allen A.W."/>
            <person name="Alvarado L."/>
            <person name="Arachchi H.M."/>
            <person name="Berlin A.M."/>
            <person name="Chapman S.B."/>
            <person name="Gainer-Dewar J."/>
            <person name="Goldberg J."/>
            <person name="Griggs A."/>
            <person name="Gujja S."/>
            <person name="Hansen M."/>
            <person name="Howarth C."/>
            <person name="Imamovic A."/>
            <person name="Ireland A."/>
            <person name="Larimer J."/>
            <person name="McCowan C."/>
            <person name="Murphy C."/>
            <person name="Pearson M."/>
            <person name="Poon T.W."/>
            <person name="Priest M."/>
            <person name="Roberts A."/>
            <person name="Saif S."/>
            <person name="Shea T."/>
            <person name="Sisk P."/>
            <person name="Sykes S."/>
            <person name="Wortman J."/>
            <person name="Nusbaum C."/>
            <person name="Birren B."/>
        </authorList>
    </citation>
    <scope>NUCLEOTIDE SEQUENCE [LARGE SCALE GENOMIC DNA]</scope>
    <source>
        <strain evidence="2 3">ATCC 49903</strain>
    </source>
</reference>
<feature type="transmembrane region" description="Helical" evidence="1">
    <location>
        <begin position="34"/>
        <end position="51"/>
    </location>
</feature>
<protein>
    <submittedName>
        <fullName evidence="2">Uncharacterized protein</fullName>
    </submittedName>
</protein>
<dbReference type="Proteomes" id="UP000015961">
    <property type="component" value="Unassembled WGS sequence"/>
</dbReference>
<gene>
    <name evidence="2" type="ORF">I573_00512</name>
</gene>
<evidence type="ECO:0000313" key="3">
    <source>
        <dbReference type="Proteomes" id="UP000015961"/>
    </source>
</evidence>
<evidence type="ECO:0000256" key="1">
    <source>
        <dbReference type="SAM" id="Phobius"/>
    </source>
</evidence>
<keyword evidence="1" id="KW-0472">Membrane</keyword>
<dbReference type="AlphaFoldDB" id="S0KUR6"/>